<protein>
    <submittedName>
        <fullName evidence="1">Uncharacterized protein</fullName>
    </submittedName>
</protein>
<dbReference type="EMBL" id="DXBV01000006">
    <property type="protein sequence ID" value="HIZ29690.1"/>
    <property type="molecule type" value="Genomic_DNA"/>
</dbReference>
<sequence length="111" mass="12706">MILDAIYSGDFRPEQMGFMDDEKYQDAMQEIRRCHATLMENIDKEDSLFLEQLLAEAKRAEAIACSRSFQYGLSAGLVLMQEAQALVREQSVTEVLIKSKHRCTRGTNEIK</sequence>
<dbReference type="AlphaFoldDB" id="A0A9D2IXV7"/>
<dbReference type="InterPro" id="IPR049215">
    <property type="entry name" value="DUF6809"/>
</dbReference>
<reference evidence="1" key="1">
    <citation type="journal article" date="2021" name="PeerJ">
        <title>Extensive microbial diversity within the chicken gut microbiome revealed by metagenomics and culture.</title>
        <authorList>
            <person name="Gilroy R."/>
            <person name="Ravi A."/>
            <person name="Getino M."/>
            <person name="Pursley I."/>
            <person name="Horton D.L."/>
            <person name="Alikhan N.F."/>
            <person name="Baker D."/>
            <person name="Gharbi K."/>
            <person name="Hall N."/>
            <person name="Watson M."/>
            <person name="Adriaenssens E.M."/>
            <person name="Foster-Nyarko E."/>
            <person name="Jarju S."/>
            <person name="Secka A."/>
            <person name="Antonio M."/>
            <person name="Oren A."/>
            <person name="Chaudhuri R.R."/>
            <person name="La Ragione R."/>
            <person name="Hildebrand F."/>
            <person name="Pallen M.J."/>
        </authorList>
    </citation>
    <scope>NUCLEOTIDE SEQUENCE</scope>
    <source>
        <strain evidence="1">ChiGjej4B4-18154</strain>
    </source>
</reference>
<gene>
    <name evidence="1" type="ORF">H9813_00445</name>
</gene>
<accession>A0A9D2IXV7</accession>
<organism evidence="1 2">
    <name type="scientific">Candidatus Allofournierella merdipullorum</name>
    <dbReference type="NCBI Taxonomy" id="2838595"/>
    <lineage>
        <taxon>Bacteria</taxon>
        <taxon>Bacillati</taxon>
        <taxon>Bacillota</taxon>
        <taxon>Clostridia</taxon>
        <taxon>Eubacteriales</taxon>
        <taxon>Oscillospiraceae</taxon>
        <taxon>Allofournierella</taxon>
    </lineage>
</organism>
<reference evidence="1" key="2">
    <citation type="submission" date="2021-04" db="EMBL/GenBank/DDBJ databases">
        <authorList>
            <person name="Gilroy R."/>
        </authorList>
    </citation>
    <scope>NUCLEOTIDE SEQUENCE</scope>
    <source>
        <strain evidence="1">ChiGjej4B4-18154</strain>
    </source>
</reference>
<dbReference type="Proteomes" id="UP000824035">
    <property type="component" value="Unassembled WGS sequence"/>
</dbReference>
<evidence type="ECO:0000313" key="2">
    <source>
        <dbReference type="Proteomes" id="UP000824035"/>
    </source>
</evidence>
<dbReference type="Pfam" id="PF20648">
    <property type="entry name" value="DUF6809"/>
    <property type="match status" value="1"/>
</dbReference>
<name>A0A9D2IXV7_9FIRM</name>
<comment type="caution">
    <text evidence="1">The sequence shown here is derived from an EMBL/GenBank/DDBJ whole genome shotgun (WGS) entry which is preliminary data.</text>
</comment>
<proteinExistence type="predicted"/>
<evidence type="ECO:0000313" key="1">
    <source>
        <dbReference type="EMBL" id="HIZ29690.1"/>
    </source>
</evidence>